<dbReference type="AlphaFoldDB" id="A0A917V7H4"/>
<keyword evidence="3" id="KW-1185">Reference proteome</keyword>
<accession>A0A917V7H4</accession>
<sequence length="90" mass="9801">MEAEGAQGLVWSLTIIVMPILLGLAIAFGAYQTWKRRKSGAPVRREPGRIDNVDPNPDDNAQARYMGRLGIISTLVFVVAAVLIVASFFV</sequence>
<keyword evidence="1" id="KW-0812">Transmembrane</keyword>
<dbReference type="Proteomes" id="UP000600449">
    <property type="component" value="Unassembled WGS sequence"/>
</dbReference>
<keyword evidence="1" id="KW-1133">Transmembrane helix</keyword>
<keyword evidence="1" id="KW-0472">Membrane</keyword>
<feature type="transmembrane region" description="Helical" evidence="1">
    <location>
        <begin position="69"/>
        <end position="89"/>
    </location>
</feature>
<feature type="transmembrane region" description="Helical" evidence="1">
    <location>
        <begin position="6"/>
        <end position="31"/>
    </location>
</feature>
<evidence type="ECO:0000313" key="3">
    <source>
        <dbReference type="Proteomes" id="UP000600449"/>
    </source>
</evidence>
<proteinExistence type="predicted"/>
<organism evidence="2 3">
    <name type="scientific">Salinarimonas ramus</name>
    <dbReference type="NCBI Taxonomy" id="690164"/>
    <lineage>
        <taxon>Bacteria</taxon>
        <taxon>Pseudomonadati</taxon>
        <taxon>Pseudomonadota</taxon>
        <taxon>Alphaproteobacteria</taxon>
        <taxon>Hyphomicrobiales</taxon>
        <taxon>Salinarimonadaceae</taxon>
        <taxon>Salinarimonas</taxon>
    </lineage>
</organism>
<comment type="caution">
    <text evidence="2">The sequence shown here is derived from an EMBL/GenBank/DDBJ whole genome shotgun (WGS) entry which is preliminary data.</text>
</comment>
<dbReference type="EMBL" id="BMMF01000012">
    <property type="protein sequence ID" value="GGK46577.1"/>
    <property type="molecule type" value="Genomic_DNA"/>
</dbReference>
<protein>
    <submittedName>
        <fullName evidence="2">Uncharacterized protein</fullName>
    </submittedName>
</protein>
<dbReference type="RefSeq" id="WP_188914752.1">
    <property type="nucleotide sequence ID" value="NZ_BMMF01000012.1"/>
</dbReference>
<evidence type="ECO:0000256" key="1">
    <source>
        <dbReference type="SAM" id="Phobius"/>
    </source>
</evidence>
<reference evidence="2 3" key="1">
    <citation type="journal article" date="2014" name="Int. J. Syst. Evol. Microbiol.">
        <title>Complete genome sequence of Corynebacterium casei LMG S-19264T (=DSM 44701T), isolated from a smear-ripened cheese.</title>
        <authorList>
            <consortium name="US DOE Joint Genome Institute (JGI-PGF)"/>
            <person name="Walter F."/>
            <person name="Albersmeier A."/>
            <person name="Kalinowski J."/>
            <person name="Ruckert C."/>
        </authorList>
    </citation>
    <scope>NUCLEOTIDE SEQUENCE [LARGE SCALE GENOMIC DNA]</scope>
    <source>
        <strain evidence="2 3">CGMCC 1.9161</strain>
    </source>
</reference>
<evidence type="ECO:0000313" key="2">
    <source>
        <dbReference type="EMBL" id="GGK46577.1"/>
    </source>
</evidence>
<gene>
    <name evidence="2" type="ORF">GCM10011322_37070</name>
</gene>
<name>A0A917V7H4_9HYPH</name>